<dbReference type="Pfam" id="PF00929">
    <property type="entry name" value="RNase_T"/>
    <property type="match status" value="1"/>
</dbReference>
<protein>
    <recommendedName>
        <fullName evidence="1">Exonuclease domain-containing protein</fullName>
    </recommendedName>
</protein>
<dbReference type="GO" id="GO:0003676">
    <property type="term" value="F:nucleic acid binding"/>
    <property type="evidence" value="ECO:0007669"/>
    <property type="project" value="InterPro"/>
</dbReference>
<dbReference type="OrthoDB" id="9803913at2"/>
<dbReference type="AlphaFoldDB" id="A0A4D7K3X7"/>
<gene>
    <name evidence="2" type="ORF">DCC35_12600</name>
</gene>
<evidence type="ECO:0000259" key="1">
    <source>
        <dbReference type="Pfam" id="PF00929"/>
    </source>
</evidence>
<proteinExistence type="predicted"/>
<keyword evidence="3" id="KW-1185">Reference proteome</keyword>
<dbReference type="SUPFAM" id="SSF53098">
    <property type="entry name" value="Ribonuclease H-like"/>
    <property type="match status" value="1"/>
</dbReference>
<feature type="domain" description="Exonuclease" evidence="1">
    <location>
        <begin position="6"/>
        <end position="63"/>
    </location>
</feature>
<accession>A0A4D7K3X7</accession>
<dbReference type="InterPro" id="IPR036397">
    <property type="entry name" value="RNaseH_sf"/>
</dbReference>
<name>A0A4D7K3X7_9BACT</name>
<dbReference type="Gene3D" id="3.30.420.10">
    <property type="entry name" value="Ribonuclease H-like superfamily/Ribonuclease H"/>
    <property type="match status" value="1"/>
</dbReference>
<reference evidence="2 3" key="1">
    <citation type="submission" date="2018-04" db="EMBL/GenBank/DDBJ databases">
        <title>Complete genome uncultured novel isolate.</title>
        <authorList>
            <person name="Merlino G."/>
        </authorList>
    </citation>
    <scope>NUCLEOTIDE SEQUENCE [LARGE SCALE GENOMIC DNA]</scope>
    <source>
        <strain evidence="3">R1DC9</strain>
    </source>
</reference>
<evidence type="ECO:0000313" key="2">
    <source>
        <dbReference type="EMBL" id="QCK15524.1"/>
    </source>
</evidence>
<dbReference type="EMBL" id="CP028923">
    <property type="protein sequence ID" value="QCK15524.1"/>
    <property type="molecule type" value="Genomic_DNA"/>
</dbReference>
<dbReference type="KEGG" id="fpf:DCC35_12600"/>
<evidence type="ECO:0000313" key="3">
    <source>
        <dbReference type="Proteomes" id="UP000298616"/>
    </source>
</evidence>
<dbReference type="Proteomes" id="UP000298616">
    <property type="component" value="Chromosome"/>
</dbReference>
<dbReference type="GO" id="GO:0004527">
    <property type="term" value="F:exonuclease activity"/>
    <property type="evidence" value="ECO:0007669"/>
    <property type="project" value="UniProtKB-ARBA"/>
</dbReference>
<dbReference type="InterPro" id="IPR012337">
    <property type="entry name" value="RNaseH-like_sf"/>
</dbReference>
<dbReference type="GO" id="GO:0006259">
    <property type="term" value="P:DNA metabolic process"/>
    <property type="evidence" value="ECO:0007669"/>
    <property type="project" value="UniProtKB-ARBA"/>
</dbReference>
<dbReference type="CDD" id="cd06127">
    <property type="entry name" value="DEDDh"/>
    <property type="match status" value="1"/>
</dbReference>
<sequence length="80" mass="9000">MRKYAIVDVETTGGSSIDNKITEIAIYLSDGARIIDSFHSLVDPGVPIPDYITSITGIDNETILGPQLFRYFRRSYFNIK</sequence>
<organism evidence="2 3">
    <name type="scientific">Mangrovivirga cuniculi</name>
    <dbReference type="NCBI Taxonomy" id="2715131"/>
    <lineage>
        <taxon>Bacteria</taxon>
        <taxon>Pseudomonadati</taxon>
        <taxon>Bacteroidota</taxon>
        <taxon>Cytophagia</taxon>
        <taxon>Cytophagales</taxon>
        <taxon>Mangrovivirgaceae</taxon>
        <taxon>Mangrovivirga</taxon>
    </lineage>
</organism>
<dbReference type="RefSeq" id="WP_137091120.1">
    <property type="nucleotide sequence ID" value="NZ_CP028923.1"/>
</dbReference>
<dbReference type="InterPro" id="IPR013520">
    <property type="entry name" value="Ribonucl_H"/>
</dbReference>